<evidence type="ECO:0000256" key="1">
    <source>
        <dbReference type="ARBA" id="ARBA00002684"/>
    </source>
</evidence>
<dbReference type="InterPro" id="IPR018076">
    <property type="entry name" value="T2SS_GspF_dom"/>
</dbReference>
<evidence type="ECO:0000256" key="4">
    <source>
        <dbReference type="ARBA" id="ARBA00022448"/>
    </source>
</evidence>
<protein>
    <recommendedName>
        <fullName evidence="13">General secretion pathway protein F</fullName>
    </recommendedName>
</protein>
<dbReference type="EMBL" id="CP093442">
    <property type="protein sequence ID" value="UOF02331.1"/>
    <property type="molecule type" value="Genomic_DNA"/>
</dbReference>
<keyword evidence="11 15" id="KW-1133">Transmembrane helix</keyword>
<reference evidence="17" key="1">
    <citation type="submission" date="2022-03" db="EMBL/GenBank/DDBJ databases">
        <title>Genome Identification and Characterization of new species Bdellovibrio reynosense LBG001 sp. nov. from a Mexico soil sample.</title>
        <authorList>
            <person name="Camilli A."/>
            <person name="Ajao Y."/>
            <person name="Guo X."/>
        </authorList>
    </citation>
    <scope>NUCLEOTIDE SEQUENCE</scope>
    <source>
        <strain evidence="17">LBG001</strain>
    </source>
</reference>
<dbReference type="Pfam" id="PF00482">
    <property type="entry name" value="T2SSF"/>
    <property type="match status" value="2"/>
</dbReference>
<evidence type="ECO:0000256" key="11">
    <source>
        <dbReference type="ARBA" id="ARBA00022989"/>
    </source>
</evidence>
<dbReference type="InterPro" id="IPR001992">
    <property type="entry name" value="T2SS_GspF/T4SS_PilC_CS"/>
</dbReference>
<comment type="subcellular location">
    <subcellularLocation>
        <location evidence="2">Cell inner membrane</location>
        <topology evidence="2">Multi-pass membrane protein</topology>
    </subcellularLocation>
    <subcellularLocation>
        <location evidence="14">Cell membrane</location>
        <topology evidence="14">Multi-pass membrane protein</topology>
    </subcellularLocation>
</comment>
<comment type="similarity">
    <text evidence="3 14">Belongs to the GSP F family.</text>
</comment>
<feature type="transmembrane region" description="Helical" evidence="15">
    <location>
        <begin position="173"/>
        <end position="193"/>
    </location>
</feature>
<evidence type="ECO:0000256" key="7">
    <source>
        <dbReference type="ARBA" id="ARBA00022692"/>
    </source>
</evidence>
<keyword evidence="18" id="KW-1185">Reference proteome</keyword>
<evidence type="ECO:0000256" key="12">
    <source>
        <dbReference type="ARBA" id="ARBA00023136"/>
    </source>
</evidence>
<feature type="domain" description="Type II secretion system protein GspF" evidence="16">
    <location>
        <begin position="275"/>
        <end position="397"/>
    </location>
</feature>
<accession>A0ABY4CBH8</accession>
<evidence type="ECO:0000256" key="5">
    <source>
        <dbReference type="ARBA" id="ARBA00022475"/>
    </source>
</evidence>
<keyword evidence="10" id="KW-0653">Protein transport</keyword>
<dbReference type="PANTHER" id="PTHR30012">
    <property type="entry name" value="GENERAL SECRETION PATHWAY PROTEIN"/>
    <property type="match status" value="1"/>
</dbReference>
<evidence type="ECO:0000256" key="10">
    <source>
        <dbReference type="ARBA" id="ARBA00022927"/>
    </source>
</evidence>
<dbReference type="Gene3D" id="1.20.81.30">
    <property type="entry name" value="Type II secretion system (T2SS), domain F"/>
    <property type="match status" value="2"/>
</dbReference>
<name>A0ABY4CBH8_9BACT</name>
<evidence type="ECO:0000256" key="14">
    <source>
        <dbReference type="RuleBase" id="RU003923"/>
    </source>
</evidence>
<dbReference type="InterPro" id="IPR003004">
    <property type="entry name" value="GspF/PilC"/>
</dbReference>
<feature type="transmembrane region" description="Helical" evidence="15">
    <location>
        <begin position="213"/>
        <end position="240"/>
    </location>
</feature>
<dbReference type="PANTHER" id="PTHR30012:SF0">
    <property type="entry name" value="TYPE II SECRETION SYSTEM PROTEIN F-RELATED"/>
    <property type="match status" value="1"/>
</dbReference>
<evidence type="ECO:0000256" key="6">
    <source>
        <dbReference type="ARBA" id="ARBA00022519"/>
    </source>
</evidence>
<organism evidence="17 18">
    <name type="scientific">Bdellovibrio reynosensis</name>
    <dbReference type="NCBI Taxonomy" id="2835041"/>
    <lineage>
        <taxon>Bacteria</taxon>
        <taxon>Pseudomonadati</taxon>
        <taxon>Bdellovibrionota</taxon>
        <taxon>Bdellovibrionia</taxon>
        <taxon>Bdellovibrionales</taxon>
        <taxon>Pseudobdellovibrionaceae</taxon>
        <taxon>Bdellovibrio</taxon>
    </lineage>
</organism>
<evidence type="ECO:0000256" key="9">
    <source>
        <dbReference type="ARBA" id="ARBA00022837"/>
    </source>
</evidence>
<proteinExistence type="inferred from homology"/>
<dbReference type="RefSeq" id="WP_243539533.1">
    <property type="nucleotide sequence ID" value="NZ_CP093442.1"/>
</dbReference>
<dbReference type="InterPro" id="IPR011850">
    <property type="entry name" value="T2SS_GspF"/>
</dbReference>
<evidence type="ECO:0000256" key="2">
    <source>
        <dbReference type="ARBA" id="ARBA00004429"/>
    </source>
</evidence>
<keyword evidence="5" id="KW-1003">Cell membrane</keyword>
<evidence type="ECO:0000256" key="3">
    <source>
        <dbReference type="ARBA" id="ARBA00005745"/>
    </source>
</evidence>
<feature type="domain" description="Type II secretion system protein GspF" evidence="16">
    <location>
        <begin position="72"/>
        <end position="194"/>
    </location>
</feature>
<dbReference type="Proteomes" id="UP000830116">
    <property type="component" value="Chromosome"/>
</dbReference>
<dbReference type="PRINTS" id="PR00812">
    <property type="entry name" value="BCTERIALGSPF"/>
</dbReference>
<dbReference type="InterPro" id="IPR042094">
    <property type="entry name" value="T2SS_GspF_sf"/>
</dbReference>
<keyword evidence="9" id="KW-0106">Calcium</keyword>
<dbReference type="PROSITE" id="PS00874">
    <property type="entry name" value="T2SP_F"/>
    <property type="match status" value="1"/>
</dbReference>
<sequence length="406" mass="44497">MPIFEYKGLTRDGKNVKGVVDADNLRTARTKLKKDNIYVIDIRDKKKTDPKKKAGSVRTTKKVGVKELSLMTRQLATLVKANIPLVDALTAVSEQVENPVLSEALADCKNMVNEGATLHKSLAKYPNIFTNIYVSMVEAGEMSGSLDVILMRLAEFTEAQADLKAKVSSAMTYPIIMMTVTIGLLGFLFIFLIPKMVTVFESAPNLELPWYTVMIIDASQFMVNYWYLVVGVVLITYLMFKNWKNTPAGAKQWDAISLKLPIVGPTVRMVAVSRFTRTLATLLNGGVPMLAALDIVRNVVSNHVLAKAIDEARSNISEGESIAGPLKKSGQFPPIVIHMVNIGEKTGELENMLSQVSDAYDFQVKTKLEGLTSLMGPVVIVLMGFAIGMIVVAVMVPMFEMANIAG</sequence>
<evidence type="ECO:0000256" key="13">
    <source>
        <dbReference type="ARBA" id="ARBA00030750"/>
    </source>
</evidence>
<feature type="transmembrane region" description="Helical" evidence="15">
    <location>
        <begin position="374"/>
        <end position="399"/>
    </location>
</feature>
<evidence type="ECO:0000313" key="17">
    <source>
        <dbReference type="EMBL" id="UOF02331.1"/>
    </source>
</evidence>
<keyword evidence="6" id="KW-0997">Cell inner membrane</keyword>
<dbReference type="NCBIfam" id="TIGR02120">
    <property type="entry name" value="GspF"/>
    <property type="match status" value="1"/>
</dbReference>
<evidence type="ECO:0000256" key="8">
    <source>
        <dbReference type="ARBA" id="ARBA00022723"/>
    </source>
</evidence>
<keyword evidence="4 14" id="KW-0813">Transport</keyword>
<evidence type="ECO:0000313" key="18">
    <source>
        <dbReference type="Proteomes" id="UP000830116"/>
    </source>
</evidence>
<gene>
    <name evidence="17" type="primary">gspF</name>
    <name evidence="17" type="ORF">MNR06_05120</name>
</gene>
<evidence type="ECO:0000259" key="16">
    <source>
        <dbReference type="Pfam" id="PF00482"/>
    </source>
</evidence>
<evidence type="ECO:0000256" key="15">
    <source>
        <dbReference type="SAM" id="Phobius"/>
    </source>
</evidence>
<keyword evidence="7 14" id="KW-0812">Transmembrane</keyword>
<keyword evidence="8" id="KW-0479">Metal-binding</keyword>
<keyword evidence="12 15" id="KW-0472">Membrane</keyword>
<comment type="function">
    <text evidence="1">Component of the type II secretion system inner membrane complex required for the energy-dependent secretion of extracellular factors such as proteases and toxins from the periplasm.</text>
</comment>